<dbReference type="Gene3D" id="3.30.70.250">
    <property type="entry name" value="Malonyl-CoA ACP transacylase, ACP-binding"/>
    <property type="match status" value="1"/>
</dbReference>
<name>A0A1H9L2W1_9BACI</name>
<evidence type="ECO:0000256" key="5">
    <source>
        <dbReference type="PIRSR" id="PIRSR000446-1"/>
    </source>
</evidence>
<dbReference type="AlphaFoldDB" id="A0A1H9L2W1"/>
<dbReference type="InterPro" id="IPR024925">
    <property type="entry name" value="Malonyl_CoA-ACP_transAc"/>
</dbReference>
<dbReference type="GO" id="GO:0004314">
    <property type="term" value="F:[acyl-carrier-protein] S-malonyltransferase activity"/>
    <property type="evidence" value="ECO:0007669"/>
    <property type="project" value="UniProtKB-EC"/>
</dbReference>
<feature type="active site" evidence="5">
    <location>
        <position position="202"/>
    </location>
</feature>
<evidence type="ECO:0000259" key="6">
    <source>
        <dbReference type="SMART" id="SM00827"/>
    </source>
</evidence>
<evidence type="ECO:0000256" key="3">
    <source>
        <dbReference type="ARBA" id="ARBA00048462"/>
    </source>
</evidence>
<dbReference type="OrthoDB" id="9805460at2"/>
<evidence type="ECO:0000256" key="2">
    <source>
        <dbReference type="ARBA" id="ARBA00023315"/>
    </source>
</evidence>
<accession>A0A1H9L2W1</accession>
<dbReference type="PANTHER" id="PTHR42681:SF1">
    <property type="entry name" value="MALONYL-COA-ACYL CARRIER PROTEIN TRANSACYLASE, MITOCHONDRIAL"/>
    <property type="match status" value="1"/>
</dbReference>
<dbReference type="FunFam" id="3.30.70.250:FF:000001">
    <property type="entry name" value="Malonyl CoA-acyl carrier protein transacylase"/>
    <property type="match status" value="1"/>
</dbReference>
<dbReference type="InterPro" id="IPR004410">
    <property type="entry name" value="Malonyl_CoA-ACP_transAc_FabD"/>
</dbReference>
<dbReference type="Gene3D" id="3.40.366.10">
    <property type="entry name" value="Malonyl-Coenzyme A Acyl Carrier Protein, domain 2"/>
    <property type="match status" value="1"/>
</dbReference>
<dbReference type="SUPFAM" id="SSF55048">
    <property type="entry name" value="Probable ACP-binding domain of malonyl-CoA ACP transacylase"/>
    <property type="match status" value="1"/>
</dbReference>
<evidence type="ECO:0000313" key="8">
    <source>
        <dbReference type="Proteomes" id="UP000199687"/>
    </source>
</evidence>
<dbReference type="InterPro" id="IPR050858">
    <property type="entry name" value="Mal-CoA-ACP_Trans/PKS_FabD"/>
</dbReference>
<feature type="domain" description="Malonyl-CoA:ACP transacylase (MAT)" evidence="6">
    <location>
        <begin position="7"/>
        <end position="314"/>
    </location>
</feature>
<dbReference type="RefSeq" id="WP_089737824.1">
    <property type="nucleotide sequence ID" value="NZ_FOGL01000001.1"/>
</dbReference>
<dbReference type="Pfam" id="PF00698">
    <property type="entry name" value="Acyl_transf_1"/>
    <property type="match status" value="1"/>
</dbReference>
<dbReference type="NCBIfam" id="TIGR00128">
    <property type="entry name" value="fabD"/>
    <property type="match status" value="1"/>
</dbReference>
<sequence length="317" mass="34655">MKKLAFVFPGQGSQTVGMGKDLYNHFDQVKQMFQQANEALGYNLTSIMFEGPETELTKTENAQPALLLMSAAITEVLKEEQIMATVTAGHSLGEYSALVASNSISYIDAVQLVHKRGKLMENAYPAGKGAMAAVLGMEQNILEKELEKIRDLHNQVIEIANLNCPGQIVISGTKEGIDVSTSLLKDAGAKRVLPLSVSGPFHSSLMKPAAKAFHQEVVTADWKDASIPVYANVSASKVTSKDEIQDLLVKQLYSPVRFEEIIEQILTEDIDAIVEIGNGKVLTGLVKKVNRRASVFNIFDVESLHSFISWVKEEATC</sequence>
<proteinExistence type="inferred from homology"/>
<dbReference type="InterPro" id="IPR016036">
    <property type="entry name" value="Malonyl_transacylase_ACP-bd"/>
</dbReference>
<dbReference type="GO" id="GO:0006633">
    <property type="term" value="P:fatty acid biosynthetic process"/>
    <property type="evidence" value="ECO:0007669"/>
    <property type="project" value="TreeGrafter"/>
</dbReference>
<dbReference type="InterPro" id="IPR001227">
    <property type="entry name" value="Ac_transferase_dom_sf"/>
</dbReference>
<dbReference type="GO" id="GO:0005829">
    <property type="term" value="C:cytosol"/>
    <property type="evidence" value="ECO:0007669"/>
    <property type="project" value="TreeGrafter"/>
</dbReference>
<keyword evidence="8" id="KW-1185">Reference proteome</keyword>
<feature type="active site" evidence="5">
    <location>
        <position position="91"/>
    </location>
</feature>
<keyword evidence="2 4" id="KW-0012">Acyltransferase</keyword>
<dbReference type="InterPro" id="IPR016035">
    <property type="entry name" value="Acyl_Trfase/lysoPLipase"/>
</dbReference>
<dbReference type="STRING" id="531814.SAMN04487944_10165"/>
<evidence type="ECO:0000256" key="4">
    <source>
        <dbReference type="PIRNR" id="PIRNR000446"/>
    </source>
</evidence>
<reference evidence="7 8" key="1">
    <citation type="submission" date="2016-10" db="EMBL/GenBank/DDBJ databases">
        <authorList>
            <person name="de Groot N.N."/>
        </authorList>
    </citation>
    <scope>NUCLEOTIDE SEQUENCE [LARGE SCALE GENOMIC DNA]</scope>
    <source>
        <strain evidence="7 8">CGMCC 1.7727</strain>
    </source>
</reference>
<dbReference type="InterPro" id="IPR014043">
    <property type="entry name" value="Acyl_transferase_dom"/>
</dbReference>
<dbReference type="Proteomes" id="UP000199687">
    <property type="component" value="Unassembled WGS sequence"/>
</dbReference>
<evidence type="ECO:0000256" key="1">
    <source>
        <dbReference type="ARBA" id="ARBA00022679"/>
    </source>
</evidence>
<dbReference type="PANTHER" id="PTHR42681">
    <property type="entry name" value="MALONYL-COA-ACYL CARRIER PROTEIN TRANSACYLASE, MITOCHONDRIAL"/>
    <property type="match status" value="1"/>
</dbReference>
<dbReference type="PIRSF" id="PIRSF000446">
    <property type="entry name" value="Mct"/>
    <property type="match status" value="1"/>
</dbReference>
<evidence type="ECO:0000313" key="7">
    <source>
        <dbReference type="EMBL" id="SER05507.1"/>
    </source>
</evidence>
<comment type="similarity">
    <text evidence="4">Belongs to the fabD family.</text>
</comment>
<organism evidence="7 8">
    <name type="scientific">Gracilibacillus ureilyticus</name>
    <dbReference type="NCBI Taxonomy" id="531814"/>
    <lineage>
        <taxon>Bacteria</taxon>
        <taxon>Bacillati</taxon>
        <taxon>Bacillota</taxon>
        <taxon>Bacilli</taxon>
        <taxon>Bacillales</taxon>
        <taxon>Bacillaceae</taxon>
        <taxon>Gracilibacillus</taxon>
    </lineage>
</organism>
<dbReference type="EMBL" id="FOGL01000001">
    <property type="protein sequence ID" value="SER05507.1"/>
    <property type="molecule type" value="Genomic_DNA"/>
</dbReference>
<protein>
    <recommendedName>
        <fullName evidence="4">Malonyl CoA-acyl carrier protein transacylase</fullName>
        <ecNumber evidence="4">2.3.1.39</ecNumber>
    </recommendedName>
</protein>
<dbReference type="EC" id="2.3.1.39" evidence="4"/>
<dbReference type="SUPFAM" id="SSF52151">
    <property type="entry name" value="FabD/lysophospholipase-like"/>
    <property type="match status" value="1"/>
</dbReference>
<comment type="catalytic activity">
    <reaction evidence="3 4">
        <text>holo-[ACP] + malonyl-CoA = malonyl-[ACP] + CoA</text>
        <dbReference type="Rhea" id="RHEA:41792"/>
        <dbReference type="Rhea" id="RHEA-COMP:9623"/>
        <dbReference type="Rhea" id="RHEA-COMP:9685"/>
        <dbReference type="ChEBI" id="CHEBI:57287"/>
        <dbReference type="ChEBI" id="CHEBI:57384"/>
        <dbReference type="ChEBI" id="CHEBI:64479"/>
        <dbReference type="ChEBI" id="CHEBI:78449"/>
        <dbReference type="EC" id="2.3.1.39"/>
    </reaction>
</comment>
<gene>
    <name evidence="7" type="ORF">SAMN04487944_10165</name>
</gene>
<keyword evidence="1 4" id="KW-0808">Transferase</keyword>
<dbReference type="SMART" id="SM00827">
    <property type="entry name" value="PKS_AT"/>
    <property type="match status" value="1"/>
</dbReference>